<dbReference type="EMBL" id="CP023778">
    <property type="protein sequence ID" value="ATL65189.1"/>
    <property type="molecule type" value="Genomic_DNA"/>
</dbReference>
<evidence type="ECO:0000313" key="9">
    <source>
        <dbReference type="Proteomes" id="UP000221961"/>
    </source>
</evidence>
<dbReference type="Proteomes" id="UP000221961">
    <property type="component" value="Chromosome"/>
</dbReference>
<keyword evidence="1" id="KW-0813">Transport</keyword>
<dbReference type="GeneID" id="88356205"/>
<gene>
    <name evidence="8" type="ORF">CRH09_02005</name>
</gene>
<proteinExistence type="predicted"/>
<dbReference type="PROSITE" id="PS00211">
    <property type="entry name" value="ABC_TRANSPORTER_1"/>
    <property type="match status" value="1"/>
</dbReference>
<evidence type="ECO:0000256" key="2">
    <source>
        <dbReference type="ARBA" id="ARBA00022475"/>
    </source>
</evidence>
<dbReference type="SMART" id="SM00382">
    <property type="entry name" value="AAA"/>
    <property type="match status" value="1"/>
</dbReference>
<keyword evidence="3" id="KW-0547">Nucleotide-binding</keyword>
<dbReference type="AlphaFoldDB" id="A0A291RD17"/>
<dbReference type="GO" id="GO:0016887">
    <property type="term" value="F:ATP hydrolysis activity"/>
    <property type="evidence" value="ECO:0007669"/>
    <property type="project" value="InterPro"/>
</dbReference>
<keyword evidence="2" id="KW-1003">Cell membrane</keyword>
<dbReference type="InterPro" id="IPR027417">
    <property type="entry name" value="P-loop_NTPase"/>
</dbReference>
<evidence type="ECO:0000256" key="6">
    <source>
        <dbReference type="ARBA" id="ARBA00023136"/>
    </source>
</evidence>
<organism evidence="8 9">
    <name type="scientific">Nocardia terpenica</name>
    <dbReference type="NCBI Taxonomy" id="455432"/>
    <lineage>
        <taxon>Bacteria</taxon>
        <taxon>Bacillati</taxon>
        <taxon>Actinomycetota</taxon>
        <taxon>Actinomycetes</taxon>
        <taxon>Mycobacteriales</taxon>
        <taxon>Nocardiaceae</taxon>
        <taxon>Nocardia</taxon>
    </lineage>
</organism>
<dbReference type="GO" id="GO:0005524">
    <property type="term" value="F:ATP binding"/>
    <property type="evidence" value="ECO:0007669"/>
    <property type="project" value="UniProtKB-KW"/>
</dbReference>
<evidence type="ECO:0000256" key="1">
    <source>
        <dbReference type="ARBA" id="ARBA00022448"/>
    </source>
</evidence>
<dbReference type="PROSITE" id="PS50893">
    <property type="entry name" value="ABC_TRANSPORTER_2"/>
    <property type="match status" value="1"/>
</dbReference>
<keyword evidence="5" id="KW-1278">Translocase</keyword>
<protein>
    <submittedName>
        <fullName evidence="8">Sulfonate ABC transporter ATP-binding protein</fullName>
    </submittedName>
</protein>
<keyword evidence="4 8" id="KW-0067">ATP-binding</keyword>
<dbReference type="InterPro" id="IPR003593">
    <property type="entry name" value="AAA+_ATPase"/>
</dbReference>
<evidence type="ECO:0000313" key="8">
    <source>
        <dbReference type="EMBL" id="ATL65189.1"/>
    </source>
</evidence>
<dbReference type="PANTHER" id="PTHR42788:SF17">
    <property type="entry name" value="ALIPHATIC SULFONATES IMPORT ATP-BINDING PROTEIN SSUB"/>
    <property type="match status" value="1"/>
</dbReference>
<evidence type="ECO:0000256" key="3">
    <source>
        <dbReference type="ARBA" id="ARBA00022741"/>
    </source>
</evidence>
<dbReference type="PANTHER" id="PTHR42788">
    <property type="entry name" value="TAURINE IMPORT ATP-BINDING PROTEIN-RELATED"/>
    <property type="match status" value="1"/>
</dbReference>
<dbReference type="Pfam" id="PF00005">
    <property type="entry name" value="ABC_tran"/>
    <property type="match status" value="1"/>
</dbReference>
<accession>A0A291RD17</accession>
<feature type="domain" description="ABC transporter" evidence="7">
    <location>
        <begin position="29"/>
        <end position="243"/>
    </location>
</feature>
<dbReference type="RefSeq" id="WP_098692502.1">
    <property type="nucleotide sequence ID" value="NZ_CP023778.1"/>
</dbReference>
<dbReference type="SUPFAM" id="SSF52540">
    <property type="entry name" value="P-loop containing nucleoside triphosphate hydrolases"/>
    <property type="match status" value="1"/>
</dbReference>
<keyword evidence="6" id="KW-0472">Membrane</keyword>
<dbReference type="Gene3D" id="3.40.50.300">
    <property type="entry name" value="P-loop containing nucleotide triphosphate hydrolases"/>
    <property type="match status" value="1"/>
</dbReference>
<dbReference type="KEGG" id="ntp:CRH09_02005"/>
<evidence type="ECO:0000256" key="5">
    <source>
        <dbReference type="ARBA" id="ARBA00022967"/>
    </source>
</evidence>
<dbReference type="InterPro" id="IPR050166">
    <property type="entry name" value="ABC_transporter_ATP-bind"/>
</dbReference>
<name>A0A291RD17_9NOCA</name>
<dbReference type="InterPro" id="IPR003439">
    <property type="entry name" value="ABC_transporter-like_ATP-bd"/>
</dbReference>
<evidence type="ECO:0000256" key="4">
    <source>
        <dbReference type="ARBA" id="ARBA00022840"/>
    </source>
</evidence>
<evidence type="ECO:0000259" key="7">
    <source>
        <dbReference type="PROSITE" id="PS50893"/>
    </source>
</evidence>
<sequence>MATRLLGELTDADIVPADRITAEPKSSVARIKGLSKAFGDRTVLDGIDLDIARGEFVALLGRSGTGKSTLLRVLAGLDGDHRGEVTVTGEVAVAFQEPRLVPWKRVHANVTLGLKVSDPARAAGEALAEVGLADRADAWPLTLSGGEAQRASLARALVRDPDLLLLDEPFSALDALTRITIHTLVLELWARHRPGVLLVTHDVDEALLLADRALVLADGGLAREIRVDLPRPRRRDHPRFTALRAELLAELGVATTDSEGTA</sequence>
<dbReference type="InterPro" id="IPR017871">
    <property type="entry name" value="ABC_transporter-like_CS"/>
</dbReference>
<reference evidence="8 9" key="1">
    <citation type="submission" date="2017-10" db="EMBL/GenBank/DDBJ databases">
        <title>Comparative genomics between pathogenic Norcardia.</title>
        <authorList>
            <person name="Zeng L."/>
        </authorList>
    </citation>
    <scope>NUCLEOTIDE SEQUENCE [LARGE SCALE GENOMIC DNA]</scope>
    <source>
        <strain evidence="8 9">NC_YFY_NT001</strain>
    </source>
</reference>